<evidence type="ECO:0000256" key="4">
    <source>
        <dbReference type="ARBA" id="ARBA00022729"/>
    </source>
</evidence>
<keyword evidence="17" id="KW-1185">Reference proteome</keyword>
<evidence type="ECO:0000256" key="6">
    <source>
        <dbReference type="ARBA" id="ARBA00022989"/>
    </source>
</evidence>
<dbReference type="PROSITE" id="PS51450">
    <property type="entry name" value="LRR"/>
    <property type="match status" value="3"/>
</dbReference>
<dbReference type="PANTHER" id="PTHR24366:SF120">
    <property type="entry name" value="LEUCINE-RICH REPEAT TRANSMEMBRANE NEURONAL PROTEIN 4"/>
    <property type="match status" value="1"/>
</dbReference>
<evidence type="ECO:0000313" key="17">
    <source>
        <dbReference type="Proteomes" id="UP000618051"/>
    </source>
</evidence>
<evidence type="ECO:0000256" key="9">
    <source>
        <dbReference type="ARBA" id="ARBA00023180"/>
    </source>
</evidence>
<feature type="region of interest" description="Disordered" evidence="12">
    <location>
        <begin position="1624"/>
        <end position="1646"/>
    </location>
</feature>
<dbReference type="FunFam" id="3.80.10.10:FF:000005">
    <property type="entry name" value="leucine-rich repeat transmembrane neuronal protein 4"/>
    <property type="match status" value="1"/>
</dbReference>
<evidence type="ECO:0000256" key="13">
    <source>
        <dbReference type="SAM" id="Phobius"/>
    </source>
</evidence>
<feature type="chain" id="PRO_5032277275" evidence="14">
    <location>
        <begin position="22"/>
        <end position="2004"/>
    </location>
</feature>
<feature type="compositionally biased region" description="Basic and acidic residues" evidence="12">
    <location>
        <begin position="1626"/>
        <end position="1635"/>
    </location>
</feature>
<name>A0A835NPC5_9PASS</name>
<feature type="signal peptide" evidence="14">
    <location>
        <begin position="1"/>
        <end position="21"/>
    </location>
</feature>
<keyword evidence="7" id="KW-0770">Synapse</keyword>
<proteinExistence type="inferred from homology"/>
<dbReference type="PANTHER" id="PTHR24366">
    <property type="entry name" value="IG(IMMUNOGLOBULIN) AND LRR(LEUCINE RICH REPEAT) DOMAINS"/>
    <property type="match status" value="1"/>
</dbReference>
<evidence type="ECO:0000256" key="7">
    <source>
        <dbReference type="ARBA" id="ARBA00023018"/>
    </source>
</evidence>
<reference evidence="16 17" key="2">
    <citation type="journal article" date="2021" name="J. Hered.">
        <title>Feather Gene Expression Elucidates the Developmental Basis of Plumage Iridescence in African Starlings.</title>
        <authorList>
            <person name="Rubenstein D.R."/>
            <person name="Corvelo A."/>
            <person name="MacManes M.D."/>
            <person name="Maia R."/>
            <person name="Narzisi G."/>
            <person name="Rousaki A."/>
            <person name="Vandenabeele P."/>
            <person name="Shawkey M.D."/>
            <person name="Solomon J."/>
        </authorList>
    </citation>
    <scope>NUCLEOTIDE SEQUENCE [LARGE SCALE GENOMIC DNA]</scope>
    <source>
        <strain evidence="16">SS15</strain>
    </source>
</reference>
<keyword evidence="5" id="KW-0677">Repeat</keyword>
<dbReference type="InterPro" id="IPR003591">
    <property type="entry name" value="Leu-rich_rpt_typical-subtyp"/>
</dbReference>
<feature type="transmembrane region" description="Helical" evidence="13">
    <location>
        <begin position="1682"/>
        <end position="1703"/>
    </location>
</feature>
<evidence type="ECO:0000256" key="11">
    <source>
        <dbReference type="ARBA" id="ARBA00038250"/>
    </source>
</evidence>
<dbReference type="Proteomes" id="UP000618051">
    <property type="component" value="Unassembled WGS sequence"/>
</dbReference>
<dbReference type="InterPro" id="IPR001611">
    <property type="entry name" value="Leu-rich_rpt"/>
</dbReference>
<reference evidence="16" key="3">
    <citation type="submission" date="2022-01" db="EMBL/GenBank/DDBJ databases">
        <authorList>
            <person name="Rubenstein D.R."/>
        </authorList>
    </citation>
    <scope>NUCLEOTIDE SEQUENCE</scope>
    <source>
        <strain evidence="16">SS15</strain>
        <tissue evidence="16">Liver</tissue>
    </source>
</reference>
<dbReference type="SUPFAM" id="SSF52058">
    <property type="entry name" value="L domain-like"/>
    <property type="match status" value="1"/>
</dbReference>
<evidence type="ECO:0000256" key="14">
    <source>
        <dbReference type="SAM" id="SignalP"/>
    </source>
</evidence>
<evidence type="ECO:0000256" key="12">
    <source>
        <dbReference type="SAM" id="MobiDB-lite"/>
    </source>
</evidence>
<evidence type="ECO:0000256" key="5">
    <source>
        <dbReference type="ARBA" id="ARBA00022737"/>
    </source>
</evidence>
<accession>A0A835NPC5</accession>
<dbReference type="Gene3D" id="3.80.10.10">
    <property type="entry name" value="Ribonuclease Inhibitor"/>
    <property type="match status" value="1"/>
</dbReference>
<dbReference type="SMART" id="SM00369">
    <property type="entry name" value="LRR_TYP"/>
    <property type="match status" value="9"/>
</dbReference>
<dbReference type="Pfam" id="PF13855">
    <property type="entry name" value="LRR_8"/>
    <property type="match status" value="3"/>
</dbReference>
<dbReference type="InterPro" id="IPR032675">
    <property type="entry name" value="LRR_dom_sf"/>
</dbReference>
<comment type="caution">
    <text evidence="15">The sequence shown here is derived from an EMBL/GenBank/DDBJ whole genome shotgun (WGS) entry which is preliminary data.</text>
</comment>
<evidence type="ECO:0000256" key="2">
    <source>
        <dbReference type="ARBA" id="ARBA00022614"/>
    </source>
</evidence>
<dbReference type="OrthoDB" id="10022853at2759"/>
<keyword evidence="9" id="KW-0325">Glycoprotein</keyword>
<evidence type="ECO:0000256" key="8">
    <source>
        <dbReference type="ARBA" id="ARBA00023136"/>
    </source>
</evidence>
<evidence type="ECO:0000256" key="1">
    <source>
        <dbReference type="ARBA" id="ARBA00022475"/>
    </source>
</evidence>
<keyword evidence="4 14" id="KW-0732">Signal</keyword>
<dbReference type="EMBL" id="JADDUC020000006">
    <property type="protein sequence ID" value="KAI1238098.1"/>
    <property type="molecule type" value="Genomic_DNA"/>
</dbReference>
<keyword evidence="1" id="KW-1003">Cell membrane</keyword>
<keyword evidence="6 13" id="KW-1133">Transmembrane helix</keyword>
<evidence type="ECO:0000313" key="15">
    <source>
        <dbReference type="EMBL" id="KAG0118838.1"/>
    </source>
</evidence>
<sequence>MRTVMLMEICWLAWQMKFAPCSCHMQDSSGSEEENGNEDEKLEGPCQRVRLFSVPTVLPMQGLSDMCRDVKKMMHDVLRVCRVLSKDTFMPELHPAAGKNGVHESWKNNETAQHSPLLQTLCTGSYLDVEEIACWVQNSVQTAWEHLAQWQHWQLTVLPSSHCCQLLLSGPSDMQLCAVLLFAHNISRQHQPTELLRIQLREGQSLISGNQSIGACSSSLDTPQASNTSSFTFLVPVPYIPRLSHCSLEPPREHDCTTTWRKKSRDRHRLCKHHPGKIQEQENRSCGSVLATLTITQHPVASSQHRRRDGSKGSTIQSTSACFLFLCFPGIQRWSRTLKGNADDFQSSANHQKFNRRIVNSVEDISSAKKELFLTKGKERWSKGRCYREVSADKVLLYGPQGYRSVHNFDLNIHSLPLHILSCLTLIYPYLIDSISFSKAYDLQNYSGEKGSSKPDFRTSKQTSYKESVHKQENVISIHNLQYLGKGSTQTLDTKLSFQISTFFMIRKSPKIVEAVLADCPSTCFLLAITTFQQLLGDYSTLLLGYNHVKFQQVCQLHWEMKGNSTYFNTALHVFKYPYYSIVKKQLHLESSVKTMGVLKEILNNIQIILDSQVTQGKPPELSELCTLQIYSSEGTDEPQTHVLNFCLHFAADVELVAVQGNALQVLSPTNPLPNSKLFTYPDHQDSFPDVPNAVVHQAGGVDELVLLEGLGHVGTQGFNGHLHLLSKTWHHWVKHKQRQQDQTPSLLTPFLLLWHFSKLTSFREQFGRFQHLLSVNPSLIVFHLCVDDVDDSGCTAPDGARGSVQRVHIPLLQGNHTLVHIFQDLHKDSNNFYKYSQPVTGLEHIFRSLNFLLDKQIGKAKPLPAALLTASCQLKRQGKEQNQCSEPSIEVSTAQFSIYSHQNMQGSLLHLHSKYSALLTSISQGLLANSKSDASFVYPYLDFDAHCTKKGQKFQFAPAECSQTGINSIERDENKAFSTAVKHVPIPTGSDQGLCWLQTPPAQERIFQLHFYPKLPVPSKVTQGHITTISECLQVVSKLLVKDYSSSFTHEIISGLETLEEPKRLLWRHLLVKQPIPPNFIPLALGKLLPTTFSMSSAAHCPHGNSYSPAHLAPVKNSVKSFVIMSRNPKHHLTSKANKEWEIKRPLAEMPRNLSGMMGLSLRYNSLSELHDGQFTGLMQLTWLYLDHNHICSVEGNAFQKLRRVKELTLSSNKITQLPNTTFRPMPNLRSVDLSYNNLQSLEPDLFHGLRKLTTLHMRSNAIKFVPVRIFQDCRSLKFLDIGYNQLKSLARNSFAGLFKLTELHLEHNDLVKVNLAHFPRLISLHSLCLRRNKVTIVVNTLDWIWQLEKMDLSGNEIEYIEPHVFESVPHLKSLQLDSNRLTYIDSRVLDSWKSLTSISLSANAWDCSRNVCALASWLSNFQGRYDSNLLCATPEYAQGEDVLDAVYAFHLCEDNADPTSVNTFSPVTNNSEQTPGYGSATATYDAPDGDEDRTTYAVTITMPGENSENAVQIHKVVTGTMALIFSFLIVVLVLYVSWKCFPAGLRQLRQCFVTQRRKQKQKQTMHQMAAMSAQEYYVDYKPNHIEGALVIINEYGSCSCHQQPARECENVNKQAIDLFSSSSHTEEKPGERKGTHHSIKGNGSSPDSAALLPLDVAQTFKQSSLCPCMELQNRQHSQNVALLITLNGYGKCCFYLMIIFLELAFNNKTQQPVQVLQWKGQGQEEAFVNCSSHPTFLLKESELGIDHQQSQKRRETAHTFLPRQHKWALSSQVTPSMEALDSSLLNAPLQLLPVLTELTSIRDIFHWGAIFQNSNSPPNKHGKLRIRHDFSNVMRDQNTGQAVKFNHGCFEFNTPSQHQLNKAIFSRMDVLYYWGEVNWGKPKNEKDEEQGLGSGPRHTKKIEEQTEHMVAQKHSTSCNATQLLLKPVLFFTPPASPAPMKSSQKGLNLAHCANTEDGRAEIAYMTWKWGYKRTHGGFKGGVHHHPPELLIPPNSRQTFAAY</sequence>
<comment type="similarity">
    <text evidence="11">Belongs to the LRRTM family.</text>
</comment>
<keyword evidence="8 13" id="KW-0472">Membrane</keyword>
<keyword evidence="2" id="KW-0433">Leucine-rich repeat</keyword>
<organism evidence="15">
    <name type="scientific">Lamprotornis superbus</name>
    <dbReference type="NCBI Taxonomy" id="245042"/>
    <lineage>
        <taxon>Eukaryota</taxon>
        <taxon>Metazoa</taxon>
        <taxon>Chordata</taxon>
        <taxon>Craniata</taxon>
        <taxon>Vertebrata</taxon>
        <taxon>Euteleostomi</taxon>
        <taxon>Archelosauria</taxon>
        <taxon>Archosauria</taxon>
        <taxon>Dinosauria</taxon>
        <taxon>Saurischia</taxon>
        <taxon>Theropoda</taxon>
        <taxon>Coelurosauria</taxon>
        <taxon>Aves</taxon>
        <taxon>Neognathae</taxon>
        <taxon>Neoaves</taxon>
        <taxon>Telluraves</taxon>
        <taxon>Australaves</taxon>
        <taxon>Passeriformes</taxon>
        <taxon>Sturnidae</taxon>
        <taxon>Lamprotornis</taxon>
    </lineage>
</organism>
<feature type="region of interest" description="Disordered" evidence="12">
    <location>
        <begin position="1465"/>
        <end position="1487"/>
    </location>
</feature>
<feature type="transmembrane region" description="Helical" evidence="13">
    <location>
        <begin position="1518"/>
        <end position="1540"/>
    </location>
</feature>
<dbReference type="GO" id="GO:0045211">
    <property type="term" value="C:postsynaptic membrane"/>
    <property type="evidence" value="ECO:0007669"/>
    <property type="project" value="UniProtKB-SubCell"/>
</dbReference>
<dbReference type="EMBL" id="JADDUC010000099">
    <property type="protein sequence ID" value="KAG0118838.1"/>
    <property type="molecule type" value="Genomic_DNA"/>
</dbReference>
<comment type="subcellular location">
    <subcellularLocation>
        <location evidence="10">Postsynaptic cell membrane</location>
        <topology evidence="10">Single-pass type I membrane protein</topology>
    </subcellularLocation>
</comment>
<gene>
    <name evidence="16" type="ORF">IHE44_0012811</name>
    <name evidence="15" type="ORF">IHE44_015146</name>
</gene>
<evidence type="ECO:0000256" key="10">
    <source>
        <dbReference type="ARBA" id="ARBA00035006"/>
    </source>
</evidence>
<keyword evidence="3 13" id="KW-0812">Transmembrane</keyword>
<protein>
    <submittedName>
        <fullName evidence="15">Uncharacterized protein</fullName>
    </submittedName>
</protein>
<feature type="compositionally biased region" description="Polar residues" evidence="12">
    <location>
        <begin position="1465"/>
        <end position="1484"/>
    </location>
</feature>
<reference evidence="15" key="1">
    <citation type="submission" date="2020-10" db="EMBL/GenBank/DDBJ databases">
        <title>Feather gene expression reveals the developmental basis of iridescence in African starlings.</title>
        <authorList>
            <person name="Rubenstein D.R."/>
        </authorList>
    </citation>
    <scope>NUCLEOTIDE SEQUENCE</scope>
    <source>
        <strain evidence="15">SS15</strain>
        <tissue evidence="15">Liver</tissue>
    </source>
</reference>
<evidence type="ECO:0000313" key="16">
    <source>
        <dbReference type="EMBL" id="KAI1238098.1"/>
    </source>
</evidence>
<evidence type="ECO:0000256" key="3">
    <source>
        <dbReference type="ARBA" id="ARBA00022692"/>
    </source>
</evidence>